<evidence type="ECO:0008006" key="4">
    <source>
        <dbReference type="Google" id="ProtNLM"/>
    </source>
</evidence>
<keyword evidence="1" id="KW-0812">Transmembrane</keyword>
<feature type="transmembrane region" description="Helical" evidence="1">
    <location>
        <begin position="44"/>
        <end position="65"/>
    </location>
</feature>
<keyword evidence="3" id="KW-1185">Reference proteome</keyword>
<protein>
    <recommendedName>
        <fullName evidence="4">PrgI family protein</fullName>
    </recommendedName>
</protein>
<accession>A0ABP9V933</accession>
<dbReference type="Proteomes" id="UP001458946">
    <property type="component" value="Unassembled WGS sequence"/>
</dbReference>
<reference evidence="2 3" key="1">
    <citation type="submission" date="2024-02" db="EMBL/GenBank/DDBJ databases">
        <title>Deinococcus xinjiangensis NBRC 107630.</title>
        <authorList>
            <person name="Ichikawa N."/>
            <person name="Katano-Makiyama Y."/>
            <person name="Hidaka K."/>
        </authorList>
    </citation>
    <scope>NUCLEOTIDE SEQUENCE [LARGE SCALE GENOMIC DNA]</scope>
    <source>
        <strain evidence="2 3">NBRC 107630</strain>
    </source>
</reference>
<evidence type="ECO:0000313" key="3">
    <source>
        <dbReference type="Proteomes" id="UP001458946"/>
    </source>
</evidence>
<dbReference type="EMBL" id="BAABRN010000006">
    <property type="protein sequence ID" value="GAA5501040.1"/>
    <property type="molecule type" value="Genomic_DNA"/>
</dbReference>
<gene>
    <name evidence="2" type="ORF">Dxin01_00771</name>
</gene>
<evidence type="ECO:0000313" key="2">
    <source>
        <dbReference type="EMBL" id="GAA5501040.1"/>
    </source>
</evidence>
<keyword evidence="1" id="KW-1133">Transmembrane helix</keyword>
<keyword evidence="1" id="KW-0472">Membrane</keyword>
<evidence type="ECO:0000256" key="1">
    <source>
        <dbReference type="SAM" id="Phobius"/>
    </source>
</evidence>
<organism evidence="2 3">
    <name type="scientific">Deinococcus xinjiangensis</name>
    <dbReference type="NCBI Taxonomy" id="457454"/>
    <lineage>
        <taxon>Bacteria</taxon>
        <taxon>Thermotogati</taxon>
        <taxon>Deinococcota</taxon>
        <taxon>Deinococci</taxon>
        <taxon>Deinococcales</taxon>
        <taxon>Deinococcaceae</taxon>
        <taxon>Deinococcus</taxon>
    </lineage>
</organism>
<proteinExistence type="predicted"/>
<sequence>MEYDPIYKFDQEQEWKWGITLPKLGKALGATFVAYLFLGTRVEGFTLIFMLLACLVVFYWLIATYQRLVPKHYLKNLYYFAFTPSILEVTNDSNPLPLAVPRVKELGKNPDNEEVKKKVKKKQATVKA</sequence>
<name>A0ABP9V933_9DEIO</name>
<comment type="caution">
    <text evidence="2">The sequence shown here is derived from an EMBL/GenBank/DDBJ whole genome shotgun (WGS) entry which is preliminary data.</text>
</comment>
<dbReference type="RefSeq" id="WP_353541014.1">
    <property type="nucleotide sequence ID" value="NZ_BAABRN010000006.1"/>
</dbReference>